<comment type="caution">
    <text evidence="2">The sequence shown here is derived from an EMBL/GenBank/DDBJ whole genome shotgun (WGS) entry which is preliminary data.</text>
</comment>
<evidence type="ECO:0000313" key="3">
    <source>
        <dbReference type="Proteomes" id="UP000243525"/>
    </source>
</evidence>
<accession>A0A2T5C527</accession>
<reference evidence="2 3" key="1">
    <citation type="submission" date="2018-04" db="EMBL/GenBank/DDBJ databases">
        <title>Genomic Encyclopedia of Archaeal and Bacterial Type Strains, Phase II (KMG-II): from individual species to whole genera.</title>
        <authorList>
            <person name="Goeker M."/>
        </authorList>
    </citation>
    <scope>NUCLEOTIDE SEQUENCE [LARGE SCALE GENOMIC DNA]</scope>
    <source>
        <strain evidence="2 3">DSM 28823</strain>
    </source>
</reference>
<feature type="transmembrane region" description="Helical" evidence="1">
    <location>
        <begin position="93"/>
        <end position="114"/>
    </location>
</feature>
<keyword evidence="1" id="KW-1133">Transmembrane helix</keyword>
<dbReference type="InterPro" id="IPR021215">
    <property type="entry name" value="DUF2752"/>
</dbReference>
<sequence>MVIVVCLGFIMANYWLFDPATTNHFPSCPFKALTGLKCAGCGSQRALYQLLHMNIRGAWHCNPLLVVMLPYMLFGALLDLIKNPSPSLLRIRKSLYGIAAIYTVLAIIVAFWIVRNLIEQL</sequence>
<dbReference type="Pfam" id="PF10825">
    <property type="entry name" value="DUF2752"/>
    <property type="match status" value="1"/>
</dbReference>
<dbReference type="EMBL" id="QAAD01000003">
    <property type="protein sequence ID" value="PTN09953.1"/>
    <property type="molecule type" value="Genomic_DNA"/>
</dbReference>
<dbReference type="AlphaFoldDB" id="A0A2T5C527"/>
<proteinExistence type="predicted"/>
<dbReference type="OrthoDB" id="9815897at2"/>
<organism evidence="2 3">
    <name type="scientific">Mangrovibacterium marinum</name>
    <dbReference type="NCBI Taxonomy" id="1639118"/>
    <lineage>
        <taxon>Bacteria</taxon>
        <taxon>Pseudomonadati</taxon>
        <taxon>Bacteroidota</taxon>
        <taxon>Bacteroidia</taxon>
        <taxon>Marinilabiliales</taxon>
        <taxon>Prolixibacteraceae</taxon>
        <taxon>Mangrovibacterium</taxon>
    </lineage>
</organism>
<feature type="transmembrane region" description="Helical" evidence="1">
    <location>
        <begin position="57"/>
        <end position="81"/>
    </location>
</feature>
<protein>
    <submittedName>
        <fullName evidence="2">Uncharacterized protein DUF2752</fullName>
    </submittedName>
</protein>
<gene>
    <name evidence="2" type="ORF">C8N47_103250</name>
</gene>
<dbReference type="Proteomes" id="UP000243525">
    <property type="component" value="Unassembled WGS sequence"/>
</dbReference>
<keyword evidence="1" id="KW-0472">Membrane</keyword>
<evidence type="ECO:0000256" key="1">
    <source>
        <dbReference type="SAM" id="Phobius"/>
    </source>
</evidence>
<keyword evidence="3" id="KW-1185">Reference proteome</keyword>
<evidence type="ECO:0000313" key="2">
    <source>
        <dbReference type="EMBL" id="PTN09953.1"/>
    </source>
</evidence>
<keyword evidence="1" id="KW-0812">Transmembrane</keyword>
<dbReference type="RefSeq" id="WP_107821331.1">
    <property type="nucleotide sequence ID" value="NZ_OY782574.1"/>
</dbReference>
<name>A0A2T5C527_9BACT</name>